<dbReference type="SUPFAM" id="SSF53335">
    <property type="entry name" value="S-adenosyl-L-methionine-dependent methyltransferases"/>
    <property type="match status" value="1"/>
</dbReference>
<dbReference type="GO" id="GO:0032259">
    <property type="term" value="P:methylation"/>
    <property type="evidence" value="ECO:0007669"/>
    <property type="project" value="UniProtKB-KW"/>
</dbReference>
<dbReference type="EMBL" id="MUGX01000007">
    <property type="protein sequence ID" value="OXA90172.1"/>
    <property type="molecule type" value="Genomic_DNA"/>
</dbReference>
<keyword evidence="5" id="KW-1185">Reference proteome</keyword>
<evidence type="ECO:0000259" key="1">
    <source>
        <dbReference type="Pfam" id="PF13649"/>
    </source>
</evidence>
<reference evidence="3 5" key="2">
    <citation type="submission" date="2016-11" db="EMBL/GenBank/DDBJ databases">
        <title>Whole genomes of Flavobacteriaceae.</title>
        <authorList>
            <person name="Stine C."/>
            <person name="Li C."/>
            <person name="Tadesse D."/>
        </authorList>
    </citation>
    <scope>NUCLEOTIDE SEQUENCE [LARGE SCALE GENOMIC DNA]</scope>
    <source>
        <strain evidence="3 5">ATCC 51468</strain>
    </source>
</reference>
<evidence type="ECO:0000313" key="4">
    <source>
        <dbReference type="Proteomes" id="UP000032061"/>
    </source>
</evidence>
<organism evidence="2 4">
    <name type="scientific">Flavobacterium hibernum</name>
    <dbReference type="NCBI Taxonomy" id="37752"/>
    <lineage>
        <taxon>Bacteria</taxon>
        <taxon>Pseudomonadati</taxon>
        <taxon>Bacteroidota</taxon>
        <taxon>Flavobacteriia</taxon>
        <taxon>Flavobacteriales</taxon>
        <taxon>Flavobacteriaceae</taxon>
        <taxon>Flavobacterium</taxon>
    </lineage>
</organism>
<comment type="caution">
    <text evidence="2">The sequence shown here is derived from an EMBL/GenBank/DDBJ whole genome shotgun (WGS) entry which is preliminary data.</text>
</comment>
<dbReference type="Gene3D" id="3.40.50.150">
    <property type="entry name" value="Vaccinia Virus protein VP39"/>
    <property type="match status" value="1"/>
</dbReference>
<dbReference type="Pfam" id="PF13649">
    <property type="entry name" value="Methyltransf_25"/>
    <property type="match status" value="1"/>
</dbReference>
<dbReference type="GO" id="GO:0008168">
    <property type="term" value="F:methyltransferase activity"/>
    <property type="evidence" value="ECO:0007669"/>
    <property type="project" value="UniProtKB-KW"/>
</dbReference>
<name>A0A0D0EJ65_9FLAO</name>
<gene>
    <name evidence="3" type="ORF">B0A73_03870</name>
    <name evidence="2" type="ORF">IW18_20900</name>
</gene>
<dbReference type="CDD" id="cd02440">
    <property type="entry name" value="AdoMet_MTases"/>
    <property type="match status" value="1"/>
</dbReference>
<dbReference type="OrthoDB" id="9800454at2"/>
<feature type="domain" description="Methyltransferase" evidence="1">
    <location>
        <begin position="64"/>
        <end position="153"/>
    </location>
</feature>
<keyword evidence="2" id="KW-0489">Methyltransferase</keyword>
<evidence type="ECO:0000313" key="3">
    <source>
        <dbReference type="EMBL" id="OXA90172.1"/>
    </source>
</evidence>
<dbReference type="STRING" id="37752.IW18_20900"/>
<evidence type="ECO:0000313" key="2">
    <source>
        <dbReference type="EMBL" id="KIO50785.1"/>
    </source>
</evidence>
<keyword evidence="2" id="KW-0808">Transferase</keyword>
<accession>A0A0D0EJ65</accession>
<protein>
    <submittedName>
        <fullName evidence="2">Methyltransferase</fullName>
    </submittedName>
</protein>
<dbReference type="Proteomes" id="UP000032061">
    <property type="component" value="Unassembled WGS sequence"/>
</dbReference>
<dbReference type="AlphaFoldDB" id="A0A0D0EJ65"/>
<evidence type="ECO:0000313" key="5">
    <source>
        <dbReference type="Proteomes" id="UP000198302"/>
    </source>
</evidence>
<dbReference type="Proteomes" id="UP000198302">
    <property type="component" value="Unassembled WGS sequence"/>
</dbReference>
<proteinExistence type="predicted"/>
<dbReference type="RefSeq" id="WP_041520144.1">
    <property type="nucleotide sequence ID" value="NZ_JPRK01000023.1"/>
</dbReference>
<reference evidence="2 4" key="1">
    <citation type="submission" date="2015-01" db="EMBL/GenBank/DDBJ databases">
        <title>Genome of Flavobacterium hibernum DSM 12611.</title>
        <authorList>
            <person name="Stropko S.J."/>
            <person name="Pipes S.E."/>
            <person name="Newman J.D."/>
        </authorList>
    </citation>
    <scope>NUCLEOTIDE SEQUENCE [LARGE SCALE GENOMIC DNA]</scope>
    <source>
        <strain evidence="2 4">DSM 12611</strain>
    </source>
</reference>
<dbReference type="InterPro" id="IPR029063">
    <property type="entry name" value="SAM-dependent_MTases_sf"/>
</dbReference>
<dbReference type="EMBL" id="JPRK01000023">
    <property type="protein sequence ID" value="KIO50785.1"/>
    <property type="molecule type" value="Genomic_DNA"/>
</dbReference>
<sequence length="237" mass="27289">MGINTDYRTLETEIMDDFSLEGEELQEALDKIASINQLLGGNKLTLHGIKKLLNNSNTHQTIVIADIGCGNGDMLRMLAKFGQKNKLNFKLIGIDANEFTINYAKTLSSEYSNIEYLCVDIFTEDFINLKYDIVLCTLTLHHFTNEQILNIITTFNNNATIGIIINDLHRSKLAYRLFKIIGVIFNLNKMSREDGLVSILRGFKKKELEEFSQKTNLKNYTISWKWAFRYQWLIAKT</sequence>
<dbReference type="InterPro" id="IPR041698">
    <property type="entry name" value="Methyltransf_25"/>
</dbReference>